<feature type="chain" id="PRO_5030841605" description="Flagella basal body P-ring formation protein FlgA" evidence="7">
    <location>
        <begin position="36"/>
        <end position="252"/>
    </location>
</feature>
<evidence type="ECO:0000313" key="10">
    <source>
        <dbReference type="Proteomes" id="UP000542720"/>
    </source>
</evidence>
<evidence type="ECO:0000256" key="4">
    <source>
        <dbReference type="ARBA" id="ARBA00022729"/>
    </source>
</evidence>
<comment type="function">
    <text evidence="6">Involved in the assembly process of the P-ring formation. It may associate with FlgF on the rod constituting a structure essential for the P-ring assembly or may act as a modulator protein for the P-ring assembly.</text>
</comment>
<feature type="domain" description="SAF" evidence="8">
    <location>
        <begin position="127"/>
        <end position="189"/>
    </location>
</feature>
<gene>
    <name evidence="9" type="primary">flgA</name>
    <name evidence="9" type="ORF">H3H51_12610</name>
</gene>
<dbReference type="Gene3D" id="3.90.1210.10">
    <property type="entry name" value="Antifreeze-like/N-acetylneuraminic acid synthase C-terminal domain"/>
    <property type="match status" value="1"/>
</dbReference>
<evidence type="ECO:0000313" key="9">
    <source>
        <dbReference type="EMBL" id="MBB2495863.1"/>
    </source>
</evidence>
<evidence type="ECO:0000256" key="6">
    <source>
        <dbReference type="ARBA" id="ARBA00025643"/>
    </source>
</evidence>
<proteinExistence type="inferred from homology"/>
<keyword evidence="9" id="KW-0282">Flagellum</keyword>
<keyword evidence="10" id="KW-1185">Reference proteome</keyword>
<comment type="similarity">
    <text evidence="2">Belongs to the FlgA family.</text>
</comment>
<dbReference type="PANTHER" id="PTHR36307:SF1">
    <property type="entry name" value="FLAGELLA BASAL BODY P-RING FORMATION PROTEIN FLGA"/>
    <property type="match status" value="1"/>
</dbReference>
<dbReference type="Gene3D" id="2.30.30.760">
    <property type="match status" value="1"/>
</dbReference>
<evidence type="ECO:0000259" key="8">
    <source>
        <dbReference type="SMART" id="SM00858"/>
    </source>
</evidence>
<dbReference type="PANTHER" id="PTHR36307">
    <property type="entry name" value="FLAGELLA BASAL BODY P-RING FORMATION PROTEIN FLGA"/>
    <property type="match status" value="1"/>
</dbReference>
<feature type="signal peptide" evidence="7">
    <location>
        <begin position="1"/>
        <end position="35"/>
    </location>
</feature>
<dbReference type="SMART" id="SM00858">
    <property type="entry name" value="SAF"/>
    <property type="match status" value="1"/>
</dbReference>
<keyword evidence="4 7" id="KW-0732">Signal</keyword>
<dbReference type="InterPro" id="IPR039246">
    <property type="entry name" value="Flagellar_FlgA"/>
</dbReference>
<dbReference type="AlphaFoldDB" id="A0A7W4LMG1"/>
<evidence type="ECO:0000256" key="3">
    <source>
        <dbReference type="ARBA" id="ARBA00014754"/>
    </source>
</evidence>
<organism evidence="9 10">
    <name type="scientific">Aquipseudomonas ullengensis</name>
    <dbReference type="NCBI Taxonomy" id="2759166"/>
    <lineage>
        <taxon>Bacteria</taxon>
        <taxon>Pseudomonadati</taxon>
        <taxon>Pseudomonadota</taxon>
        <taxon>Gammaproteobacteria</taxon>
        <taxon>Pseudomonadales</taxon>
        <taxon>Pseudomonadaceae</taxon>
        <taxon>Aquipseudomonas</taxon>
    </lineage>
</organism>
<dbReference type="CDD" id="cd11614">
    <property type="entry name" value="SAF_CpaB_FlgA_like"/>
    <property type="match status" value="1"/>
</dbReference>
<keyword evidence="5" id="KW-0574">Periplasm</keyword>
<dbReference type="Pfam" id="PF13144">
    <property type="entry name" value="ChapFlgA"/>
    <property type="match status" value="1"/>
</dbReference>
<dbReference type="GO" id="GO:0044780">
    <property type="term" value="P:bacterial-type flagellum assembly"/>
    <property type="evidence" value="ECO:0007669"/>
    <property type="project" value="InterPro"/>
</dbReference>
<dbReference type="GO" id="GO:0042597">
    <property type="term" value="C:periplasmic space"/>
    <property type="evidence" value="ECO:0007669"/>
    <property type="project" value="UniProtKB-SubCell"/>
</dbReference>
<dbReference type="RefSeq" id="WP_183089410.1">
    <property type="nucleotide sequence ID" value="NZ_JACJUD010000004.1"/>
</dbReference>
<name>A0A7W4LMG1_9GAMM</name>
<dbReference type="InterPro" id="IPR041231">
    <property type="entry name" value="FlgA_N"/>
</dbReference>
<dbReference type="Pfam" id="PF17656">
    <property type="entry name" value="ChapFlgA_N"/>
    <property type="match status" value="1"/>
</dbReference>
<comment type="caution">
    <text evidence="9">The sequence shown here is derived from an EMBL/GenBank/DDBJ whole genome shotgun (WGS) entry which is preliminary data.</text>
</comment>
<sequence length="252" mass="27303">MNVMTTLFRHMMAKRRFSFGVLPALCLLGYNPLQAAALVMPEELIGATEGFLEFSVEDYLERSEIQARYEISVNPLDPRLRLAACDSDLTQALESPAQPVGRVTVRVSCEGSTPWTIFVPAQVRLFSPVVVATRPLNRGDLLGPDTVALAEQDIGTLTRGYLTSTELVVGRKMTRPVRTGQALTPALLELAESIKRGDQVVISARSGGINVRMPGEALSGGTLGQQISVRNLSSQRVIKARIAGPGQVEVEM</sequence>
<reference evidence="9 10" key="1">
    <citation type="submission" date="2020-08" db="EMBL/GenBank/DDBJ databases">
        <authorList>
            <person name="Kim C.M."/>
        </authorList>
    </citation>
    <scope>NUCLEOTIDE SEQUENCE [LARGE SCALE GENOMIC DNA]</scope>
    <source>
        <strain evidence="9 10">UL070</strain>
    </source>
</reference>
<protein>
    <recommendedName>
        <fullName evidence="3">Flagella basal body P-ring formation protein FlgA</fullName>
    </recommendedName>
</protein>
<dbReference type="InterPro" id="IPR017585">
    <property type="entry name" value="SAF_FlgA"/>
</dbReference>
<dbReference type="EMBL" id="JACJUD010000004">
    <property type="protein sequence ID" value="MBB2495863.1"/>
    <property type="molecule type" value="Genomic_DNA"/>
</dbReference>
<dbReference type="Proteomes" id="UP000542720">
    <property type="component" value="Unassembled WGS sequence"/>
</dbReference>
<dbReference type="InterPro" id="IPR013974">
    <property type="entry name" value="SAF"/>
</dbReference>
<evidence type="ECO:0000256" key="2">
    <source>
        <dbReference type="ARBA" id="ARBA00010474"/>
    </source>
</evidence>
<evidence type="ECO:0000256" key="5">
    <source>
        <dbReference type="ARBA" id="ARBA00022764"/>
    </source>
</evidence>
<keyword evidence="9" id="KW-0969">Cilium</keyword>
<evidence type="ECO:0000256" key="7">
    <source>
        <dbReference type="SAM" id="SignalP"/>
    </source>
</evidence>
<keyword evidence="9" id="KW-0966">Cell projection</keyword>
<comment type="subcellular location">
    <subcellularLocation>
        <location evidence="1">Periplasm</location>
    </subcellularLocation>
</comment>
<accession>A0A7W4LMG1</accession>
<evidence type="ECO:0000256" key="1">
    <source>
        <dbReference type="ARBA" id="ARBA00004418"/>
    </source>
</evidence>
<dbReference type="NCBIfam" id="TIGR03170">
    <property type="entry name" value="flgA_cterm"/>
    <property type="match status" value="1"/>
</dbReference>